<dbReference type="Proteomes" id="UP001597062">
    <property type="component" value="Unassembled WGS sequence"/>
</dbReference>
<feature type="signal peptide" evidence="1">
    <location>
        <begin position="1"/>
        <end position="20"/>
    </location>
</feature>
<evidence type="ECO:0000313" key="3">
    <source>
        <dbReference type="Proteomes" id="UP001597062"/>
    </source>
</evidence>
<evidence type="ECO:0008006" key="4">
    <source>
        <dbReference type="Google" id="ProtNLM"/>
    </source>
</evidence>
<keyword evidence="3" id="KW-1185">Reference proteome</keyword>
<gene>
    <name evidence="2" type="ORF">ACFQ1U_00075</name>
</gene>
<comment type="caution">
    <text evidence="2">The sequence shown here is derived from an EMBL/GenBank/DDBJ whole genome shotgun (WGS) entry which is preliminary data.</text>
</comment>
<name>A0ABW3JM27_9FLAO</name>
<dbReference type="RefSeq" id="WP_386104036.1">
    <property type="nucleotide sequence ID" value="NZ_JBHTJR010000001.1"/>
</dbReference>
<evidence type="ECO:0000313" key="2">
    <source>
        <dbReference type="EMBL" id="MFD0991588.1"/>
    </source>
</evidence>
<organism evidence="2 3">
    <name type="scientific">Tenacibaculum geojense</name>
    <dbReference type="NCBI Taxonomy" id="915352"/>
    <lineage>
        <taxon>Bacteria</taxon>
        <taxon>Pseudomonadati</taxon>
        <taxon>Bacteroidota</taxon>
        <taxon>Flavobacteriia</taxon>
        <taxon>Flavobacteriales</taxon>
        <taxon>Flavobacteriaceae</taxon>
        <taxon>Tenacibaculum</taxon>
    </lineage>
</organism>
<feature type="chain" id="PRO_5045221721" description="Outer membrane protein" evidence="1">
    <location>
        <begin position="21"/>
        <end position="519"/>
    </location>
</feature>
<sequence>MNKQQIIYVLTLLLFCNLNAQEKLSELPGKELQNKIRLNFIPVTMPTDQYPNLKPTMGLVGLHYLVPFNNWLYGGAGFHYAVTGDQGGLFTLGAEIGINKKIYNNFYVDANFHFGGGGGYRYLVNDGAFINSNVGLQYKKNNYSVGIQYSYIDFFSGKINDNTLSLFIEIPSILRLTDYKNAHKKFISNSNLEETNFWMQPVVKNVQQVRFDFFFPFGDSKKDNGTPLDETLYVLGFEYQKHLNEQTFLFAHTDAIYKGLRAGFMDLFVGAGYHPYQSKYLNFFTKFGIGAAGGRIAPEGGLTIYPSAGLDIKLANNFTLSGHGGYYRALDGDFEAYTIGFGVKYLGLNGGTVSSPKKQLSNFYTQGITVSLENQTYFKVNKTDDLENILNTDLQLLSLQFNYDINKNIYLIGEAGFAYGGRSGGYAHGLVGAGFKTNPLLNSPLSLFIDLTGGAAGGAGVDTGEGIIVRPSAGINLNITNNFAFTVSGGQLYAPFGNVNATNLNIGINYSFGSLSAKK</sequence>
<evidence type="ECO:0000256" key="1">
    <source>
        <dbReference type="SAM" id="SignalP"/>
    </source>
</evidence>
<protein>
    <recommendedName>
        <fullName evidence="4">Outer membrane protein</fullName>
    </recommendedName>
</protein>
<proteinExistence type="predicted"/>
<reference evidence="3" key="1">
    <citation type="journal article" date="2019" name="Int. J. Syst. Evol. Microbiol.">
        <title>The Global Catalogue of Microorganisms (GCM) 10K type strain sequencing project: providing services to taxonomists for standard genome sequencing and annotation.</title>
        <authorList>
            <consortium name="The Broad Institute Genomics Platform"/>
            <consortium name="The Broad Institute Genome Sequencing Center for Infectious Disease"/>
            <person name="Wu L."/>
            <person name="Ma J."/>
        </authorList>
    </citation>
    <scope>NUCLEOTIDE SEQUENCE [LARGE SCALE GENOMIC DNA]</scope>
    <source>
        <strain evidence="3">CCUG 60527</strain>
    </source>
</reference>
<keyword evidence="1" id="KW-0732">Signal</keyword>
<accession>A0ABW3JM27</accession>
<dbReference type="EMBL" id="JBHTJR010000001">
    <property type="protein sequence ID" value="MFD0991588.1"/>
    <property type="molecule type" value="Genomic_DNA"/>
</dbReference>